<dbReference type="InterPro" id="IPR029063">
    <property type="entry name" value="SAM-dependent_MTases_sf"/>
</dbReference>
<keyword evidence="4" id="KW-1185">Reference proteome</keyword>
<keyword evidence="1" id="KW-0732">Signal</keyword>
<evidence type="ECO:0000259" key="2">
    <source>
        <dbReference type="Pfam" id="PF05050"/>
    </source>
</evidence>
<dbReference type="Gene3D" id="3.40.50.150">
    <property type="entry name" value="Vaccinia Virus protein VP39"/>
    <property type="match status" value="1"/>
</dbReference>
<dbReference type="PANTHER" id="PTHR34009:SF2">
    <property type="entry name" value="PROTEIN STAR"/>
    <property type="match status" value="1"/>
</dbReference>
<dbReference type="GO" id="GO:0005789">
    <property type="term" value="C:endoplasmic reticulum membrane"/>
    <property type="evidence" value="ECO:0007669"/>
    <property type="project" value="TreeGrafter"/>
</dbReference>
<feature type="signal peptide" evidence="1">
    <location>
        <begin position="1"/>
        <end position="26"/>
    </location>
</feature>
<proteinExistence type="predicted"/>
<dbReference type="PANTHER" id="PTHR34009">
    <property type="entry name" value="PROTEIN STAR"/>
    <property type="match status" value="1"/>
</dbReference>
<reference evidence="3 4" key="1">
    <citation type="submission" date="2023-10" db="EMBL/GenBank/DDBJ databases">
        <authorList>
            <person name="Maclean D."/>
            <person name="Macfadyen A."/>
        </authorList>
    </citation>
    <scope>NUCLEOTIDE SEQUENCE [LARGE SCALE GENOMIC DNA]</scope>
</reference>
<dbReference type="GO" id="GO:0006888">
    <property type="term" value="P:endoplasmic reticulum to Golgi vesicle-mediated transport"/>
    <property type="evidence" value="ECO:0007669"/>
    <property type="project" value="TreeGrafter"/>
</dbReference>
<dbReference type="GO" id="GO:0005794">
    <property type="term" value="C:Golgi apparatus"/>
    <property type="evidence" value="ECO:0007669"/>
    <property type="project" value="TreeGrafter"/>
</dbReference>
<dbReference type="GO" id="GO:0016197">
    <property type="term" value="P:endosomal transport"/>
    <property type="evidence" value="ECO:0007669"/>
    <property type="project" value="TreeGrafter"/>
</dbReference>
<evidence type="ECO:0000256" key="1">
    <source>
        <dbReference type="SAM" id="SignalP"/>
    </source>
</evidence>
<dbReference type="Proteomes" id="UP001314263">
    <property type="component" value="Unassembled WGS sequence"/>
</dbReference>
<feature type="domain" description="Methyltransferase FkbM" evidence="2">
    <location>
        <begin position="96"/>
        <end position="266"/>
    </location>
</feature>
<accession>A0AAV1HTQ2</accession>
<feature type="chain" id="PRO_5043718296" description="Methyltransferase FkbM domain-containing protein" evidence="1">
    <location>
        <begin position="27"/>
        <end position="306"/>
    </location>
</feature>
<organism evidence="3 4">
    <name type="scientific">Coccomyxa viridis</name>
    <dbReference type="NCBI Taxonomy" id="1274662"/>
    <lineage>
        <taxon>Eukaryota</taxon>
        <taxon>Viridiplantae</taxon>
        <taxon>Chlorophyta</taxon>
        <taxon>core chlorophytes</taxon>
        <taxon>Trebouxiophyceae</taxon>
        <taxon>Trebouxiophyceae incertae sedis</taxon>
        <taxon>Coccomyxaceae</taxon>
        <taxon>Coccomyxa</taxon>
    </lineage>
</organism>
<comment type="caution">
    <text evidence="3">The sequence shown here is derived from an EMBL/GenBank/DDBJ whole genome shotgun (WGS) entry which is preliminary data.</text>
</comment>
<evidence type="ECO:0000313" key="4">
    <source>
        <dbReference type="Proteomes" id="UP001314263"/>
    </source>
</evidence>
<sequence length="306" mass="33834">MCSMMLKGCTLCLSVVALLLTAAARSTDIEEVEVAMPLRTFLPRWYKHSCGLNRECLAVHERQHDPEDAFYAQDEEDEAAEQKYFSGTHAGIFVELGATDGELFSNTKFFEDHRGWRGLLIEPNLLEFEKIPAKRPNAIAVHAAICSQEQLVHFVGKGAIIPMVGNSAGPLAGIWEFMTPEFKKQWFRKKAHELPADAELVSCVPLGLVLEMFGIRHIDFLSLDVEGAELEVLKTVNLTQVSVDVLVVEMDGSNPGKDEAVRELLAANHFKQDKAMKNTKAGLRNEWFIGEMFSPKDSGAGGCPAA</sequence>
<dbReference type="SUPFAM" id="SSF53335">
    <property type="entry name" value="S-adenosyl-L-methionine-dependent methyltransferases"/>
    <property type="match status" value="1"/>
</dbReference>
<gene>
    <name evidence="3" type="ORF">CVIRNUC_000273</name>
</gene>
<evidence type="ECO:0000313" key="3">
    <source>
        <dbReference type="EMBL" id="CAK0733424.1"/>
    </source>
</evidence>
<dbReference type="AlphaFoldDB" id="A0AAV1HTQ2"/>
<protein>
    <recommendedName>
        <fullName evidence="2">Methyltransferase FkbM domain-containing protein</fullName>
    </recommendedName>
</protein>
<dbReference type="InterPro" id="IPR053202">
    <property type="entry name" value="EGF_Rcpt_Signaling_Reg"/>
</dbReference>
<dbReference type="EMBL" id="CAUYUE010000001">
    <property type="protein sequence ID" value="CAK0733424.1"/>
    <property type="molecule type" value="Genomic_DNA"/>
</dbReference>
<dbReference type="GO" id="GO:0005886">
    <property type="term" value="C:plasma membrane"/>
    <property type="evidence" value="ECO:0007669"/>
    <property type="project" value="TreeGrafter"/>
</dbReference>
<dbReference type="GO" id="GO:0031902">
    <property type="term" value="C:late endosome membrane"/>
    <property type="evidence" value="ECO:0007669"/>
    <property type="project" value="TreeGrafter"/>
</dbReference>
<name>A0AAV1HTQ2_9CHLO</name>
<dbReference type="Pfam" id="PF05050">
    <property type="entry name" value="Methyltransf_21"/>
    <property type="match status" value="1"/>
</dbReference>
<dbReference type="InterPro" id="IPR006342">
    <property type="entry name" value="FkbM_mtfrase"/>
</dbReference>